<keyword evidence="5" id="KW-1003">Cell membrane</keyword>
<dbReference type="InterPro" id="IPR001173">
    <property type="entry name" value="Glyco_trans_2-like"/>
</dbReference>
<dbReference type="Pfam" id="PF13632">
    <property type="entry name" value="Glyco_trans_2_3"/>
    <property type="match status" value="1"/>
</dbReference>
<dbReference type="Gene3D" id="3.90.550.10">
    <property type="entry name" value="Spore Coat Polysaccharide Biosynthesis Protein SpsA, Chain A"/>
    <property type="match status" value="1"/>
</dbReference>
<feature type="compositionally biased region" description="Basic and acidic residues" evidence="12">
    <location>
        <begin position="1"/>
        <end position="12"/>
    </location>
</feature>
<dbReference type="SUPFAM" id="SSF53448">
    <property type="entry name" value="Nucleotide-diphospho-sugar transferases"/>
    <property type="match status" value="1"/>
</dbReference>
<feature type="transmembrane region" description="Helical" evidence="13">
    <location>
        <begin position="61"/>
        <end position="86"/>
    </location>
</feature>
<dbReference type="PANTHER" id="PTHR43867:SF5">
    <property type="entry name" value="GLUCANS BIOSYNTHESIS GLUCOSYLTRANSFERASE H"/>
    <property type="match status" value="1"/>
</dbReference>
<keyword evidence="16" id="KW-1185">Reference proteome</keyword>
<evidence type="ECO:0000256" key="12">
    <source>
        <dbReference type="SAM" id="MobiDB-lite"/>
    </source>
</evidence>
<evidence type="ECO:0000256" key="3">
    <source>
        <dbReference type="ARBA" id="ARBA00009337"/>
    </source>
</evidence>
<dbReference type="NCBIfam" id="NF003962">
    <property type="entry name" value="PRK05454.2-5"/>
    <property type="match status" value="1"/>
</dbReference>
<keyword evidence="11 13" id="KW-0472">Membrane</keyword>
<comment type="pathway">
    <text evidence="2">Glycan metabolism; osmoregulated periplasmic glucan (OPG) biosynthesis.</text>
</comment>
<evidence type="ECO:0000256" key="9">
    <source>
        <dbReference type="ARBA" id="ARBA00022692"/>
    </source>
</evidence>
<evidence type="ECO:0000313" key="16">
    <source>
        <dbReference type="Proteomes" id="UP001597151"/>
    </source>
</evidence>
<evidence type="ECO:0000256" key="10">
    <source>
        <dbReference type="ARBA" id="ARBA00022989"/>
    </source>
</evidence>
<evidence type="ECO:0000256" key="2">
    <source>
        <dbReference type="ARBA" id="ARBA00005001"/>
    </source>
</evidence>
<evidence type="ECO:0000256" key="1">
    <source>
        <dbReference type="ARBA" id="ARBA00004429"/>
    </source>
</evidence>
<reference evidence="16" key="1">
    <citation type="journal article" date="2019" name="Int. J. Syst. Evol. Microbiol.">
        <title>The Global Catalogue of Microorganisms (GCM) 10K type strain sequencing project: providing services to taxonomists for standard genome sequencing and annotation.</title>
        <authorList>
            <consortium name="The Broad Institute Genomics Platform"/>
            <consortium name="The Broad Institute Genome Sequencing Center for Infectious Disease"/>
            <person name="Wu L."/>
            <person name="Ma J."/>
        </authorList>
    </citation>
    <scope>NUCLEOTIDE SEQUENCE [LARGE SCALE GENOMIC DNA]</scope>
    <source>
        <strain evidence="16">CCUG 55328</strain>
    </source>
</reference>
<evidence type="ECO:0000256" key="4">
    <source>
        <dbReference type="ARBA" id="ARBA00020585"/>
    </source>
</evidence>
<evidence type="ECO:0000256" key="11">
    <source>
        <dbReference type="ARBA" id="ARBA00023136"/>
    </source>
</evidence>
<keyword evidence="9 13" id="KW-0812">Transmembrane</keyword>
<comment type="caution">
    <text evidence="15">The sequence shown here is derived from an EMBL/GenBank/DDBJ whole genome shotgun (WGS) entry which is preliminary data.</text>
</comment>
<feature type="transmembrane region" description="Helical" evidence="13">
    <location>
        <begin position="401"/>
        <end position="421"/>
    </location>
</feature>
<keyword evidence="10 13" id="KW-1133">Transmembrane helix</keyword>
<comment type="subcellular location">
    <subcellularLocation>
        <location evidence="1">Cell inner membrane</location>
        <topology evidence="1">Multi-pass membrane protein</topology>
    </subcellularLocation>
</comment>
<feature type="transmembrane region" description="Helical" evidence="13">
    <location>
        <begin position="505"/>
        <end position="523"/>
    </location>
</feature>
<feature type="transmembrane region" description="Helical" evidence="13">
    <location>
        <begin position="368"/>
        <end position="389"/>
    </location>
</feature>
<name>A0ABW3TH59_9RHOB</name>
<dbReference type="InterPro" id="IPR029044">
    <property type="entry name" value="Nucleotide-diphossugar_trans"/>
</dbReference>
<feature type="region of interest" description="Disordered" evidence="12">
    <location>
        <begin position="1"/>
        <end position="21"/>
    </location>
</feature>
<sequence>MTYQARHMDIRRGRTAPVAASPRRGADAARPVFVALTLVITATLAGSVAAGIAVWTGWSLAAMALMLPGFLWIAGGAATSLTGLGYPARPGTAPPQGWQPEGQTAVLMLLCREDPQAVATRLDKLSAQLEAVGLARQAQLIVLSDTFGADAILAEAAALDHLIAANRITYRRRVDNDGRKPGNIAEWFDRQGQDFDHMLVLDADSQMSGQRIRRMIWRMETTPGLGLLQAGMSLVPAQSRFGQVQRISSRVLGPPYAAGLAAWTGRTGNYWGHNALIRTAAFAAAARLPRLSGPAPYGGDILSHDFIEAALIRRAGWAVVFDPDPAGSAEDGPQTLAEFHRRNRRWCQGNLQHLRLVGMQGLHPLSRLHLASGVFGFLAAPLWLALVILMGTGLVTLESGLAFALILLTLLIPKLAGLWRLAGPGATTWRRQVACRALAAELMLSSLLAPIVMLHHTAAVVSVLCGRDCGWKRPGGNGPVLPQGLLEMATGLGLTALVVTLNPQGAAWIAPLVAPMIAAPLLIGRIDAVRPDRCPPQNPA</sequence>
<evidence type="ECO:0000256" key="13">
    <source>
        <dbReference type="SAM" id="Phobius"/>
    </source>
</evidence>
<dbReference type="RefSeq" id="WP_380791921.1">
    <property type="nucleotide sequence ID" value="NZ_JBHTKR010000004.1"/>
</dbReference>
<keyword evidence="8 15" id="KW-0808">Transferase</keyword>
<dbReference type="Proteomes" id="UP001597151">
    <property type="component" value="Unassembled WGS sequence"/>
</dbReference>
<feature type="transmembrane region" description="Helical" evidence="13">
    <location>
        <begin position="32"/>
        <end position="55"/>
    </location>
</feature>
<dbReference type="EMBL" id="JBHTKR010000004">
    <property type="protein sequence ID" value="MFD1195341.1"/>
    <property type="molecule type" value="Genomic_DNA"/>
</dbReference>
<organism evidence="15 16">
    <name type="scientific">Seohaeicola saemankumensis</name>
    <dbReference type="NCBI Taxonomy" id="481181"/>
    <lineage>
        <taxon>Bacteria</taxon>
        <taxon>Pseudomonadati</taxon>
        <taxon>Pseudomonadota</taxon>
        <taxon>Alphaproteobacteria</taxon>
        <taxon>Rhodobacterales</taxon>
        <taxon>Roseobacteraceae</taxon>
        <taxon>Seohaeicola</taxon>
    </lineage>
</organism>
<dbReference type="InterPro" id="IPR050321">
    <property type="entry name" value="Glycosyltr_2/OpgH_subfam"/>
</dbReference>
<evidence type="ECO:0000313" key="15">
    <source>
        <dbReference type="EMBL" id="MFD1195341.1"/>
    </source>
</evidence>
<evidence type="ECO:0000256" key="6">
    <source>
        <dbReference type="ARBA" id="ARBA00022519"/>
    </source>
</evidence>
<evidence type="ECO:0000259" key="14">
    <source>
        <dbReference type="Pfam" id="PF13632"/>
    </source>
</evidence>
<feature type="domain" description="Glycosyltransferase 2-like" evidence="14">
    <location>
        <begin position="199"/>
        <end position="411"/>
    </location>
</feature>
<comment type="similarity">
    <text evidence="3">Belongs to the glycosyltransferase 2 family. OpgH subfamily.</text>
</comment>
<feature type="transmembrane region" description="Helical" evidence="13">
    <location>
        <begin position="433"/>
        <end position="454"/>
    </location>
</feature>
<keyword evidence="6" id="KW-0997">Cell inner membrane</keyword>
<keyword evidence="7 15" id="KW-0328">Glycosyltransferase</keyword>
<proteinExistence type="inferred from homology"/>
<gene>
    <name evidence="15" type="primary">mdoH</name>
    <name evidence="15" type="ORF">ACFQ3C_11730</name>
</gene>
<accession>A0ABW3TH59</accession>
<evidence type="ECO:0000256" key="5">
    <source>
        <dbReference type="ARBA" id="ARBA00022475"/>
    </source>
</evidence>
<dbReference type="PANTHER" id="PTHR43867">
    <property type="entry name" value="CELLULOSE SYNTHASE CATALYTIC SUBUNIT A [UDP-FORMING]"/>
    <property type="match status" value="1"/>
</dbReference>
<evidence type="ECO:0000256" key="8">
    <source>
        <dbReference type="ARBA" id="ARBA00022679"/>
    </source>
</evidence>
<evidence type="ECO:0000256" key="7">
    <source>
        <dbReference type="ARBA" id="ARBA00022676"/>
    </source>
</evidence>
<dbReference type="GO" id="GO:0016757">
    <property type="term" value="F:glycosyltransferase activity"/>
    <property type="evidence" value="ECO:0007669"/>
    <property type="project" value="UniProtKB-KW"/>
</dbReference>
<protein>
    <recommendedName>
        <fullName evidence="4">Glucans biosynthesis glucosyltransferase H</fullName>
    </recommendedName>
</protein>